<gene>
    <name evidence="1" type="ORF">GLOIN_2v1494244</name>
</gene>
<evidence type="ECO:0000313" key="2">
    <source>
        <dbReference type="Proteomes" id="UP000018888"/>
    </source>
</evidence>
<dbReference type="AlphaFoldDB" id="A0A2P4QYW1"/>
<reference evidence="1 2" key="2">
    <citation type="journal article" date="2018" name="New Phytol.">
        <title>High intraspecific genome diversity in the model arbuscular mycorrhizal symbiont Rhizophagus irregularis.</title>
        <authorList>
            <person name="Chen E.C.H."/>
            <person name="Morin E."/>
            <person name="Beaudet D."/>
            <person name="Noel J."/>
            <person name="Yildirir G."/>
            <person name="Ndikumana S."/>
            <person name="Charron P."/>
            <person name="St-Onge C."/>
            <person name="Giorgi J."/>
            <person name="Kruger M."/>
            <person name="Marton T."/>
            <person name="Ropars J."/>
            <person name="Grigoriev I.V."/>
            <person name="Hainaut M."/>
            <person name="Henrissat B."/>
            <person name="Roux C."/>
            <person name="Martin F."/>
            <person name="Corradi N."/>
        </authorList>
    </citation>
    <scope>NUCLEOTIDE SEQUENCE [LARGE SCALE GENOMIC DNA]</scope>
    <source>
        <strain evidence="1 2">DAOM 197198</strain>
    </source>
</reference>
<organism evidence="1 2">
    <name type="scientific">Rhizophagus irregularis (strain DAOM 181602 / DAOM 197198 / MUCL 43194)</name>
    <name type="common">Arbuscular mycorrhizal fungus</name>
    <name type="synonym">Glomus intraradices</name>
    <dbReference type="NCBI Taxonomy" id="747089"/>
    <lineage>
        <taxon>Eukaryota</taxon>
        <taxon>Fungi</taxon>
        <taxon>Fungi incertae sedis</taxon>
        <taxon>Mucoromycota</taxon>
        <taxon>Glomeromycotina</taxon>
        <taxon>Glomeromycetes</taxon>
        <taxon>Glomerales</taxon>
        <taxon>Glomeraceae</taxon>
        <taxon>Rhizophagus</taxon>
    </lineage>
</organism>
<sequence>MYCEKVRVLVQMDVYWSVYSKMEFYRSSMLVLPVDIFAAVDVGAIYRSKGYLDFYINDKRNWAIELLRDGY</sequence>
<dbReference type="Proteomes" id="UP000018888">
    <property type="component" value="Unassembled WGS sequence"/>
</dbReference>
<dbReference type="VEuPathDB" id="FungiDB:RhiirFUN_007993"/>
<accession>A0A2P4QYW1</accession>
<proteinExistence type="predicted"/>
<evidence type="ECO:0000313" key="1">
    <source>
        <dbReference type="EMBL" id="POG82846.1"/>
    </source>
</evidence>
<protein>
    <submittedName>
        <fullName evidence="1">Uncharacterized protein</fullName>
    </submittedName>
</protein>
<keyword evidence="2" id="KW-1185">Reference proteome</keyword>
<comment type="caution">
    <text evidence="1">The sequence shown here is derived from an EMBL/GenBank/DDBJ whole genome shotgun (WGS) entry which is preliminary data.</text>
</comment>
<name>A0A2P4QYW1_RHIID</name>
<reference evidence="1 2" key="1">
    <citation type="journal article" date="2013" name="Proc. Natl. Acad. Sci. U.S.A.">
        <title>Genome of an arbuscular mycorrhizal fungus provides insight into the oldest plant symbiosis.</title>
        <authorList>
            <person name="Tisserant E."/>
            <person name="Malbreil M."/>
            <person name="Kuo A."/>
            <person name="Kohler A."/>
            <person name="Symeonidi A."/>
            <person name="Balestrini R."/>
            <person name="Charron P."/>
            <person name="Duensing N."/>
            <person name="Frei Dit Frey N."/>
            <person name="Gianinazzi-Pearson V."/>
            <person name="Gilbert L.B."/>
            <person name="Handa Y."/>
            <person name="Herr J.R."/>
            <person name="Hijri M."/>
            <person name="Koul R."/>
            <person name="Kawaguchi M."/>
            <person name="Krajinski F."/>
            <person name="Lammers P.J."/>
            <person name="Masclaux F.G."/>
            <person name="Murat C."/>
            <person name="Morin E."/>
            <person name="Ndikumana S."/>
            <person name="Pagni M."/>
            <person name="Petitpierre D."/>
            <person name="Requena N."/>
            <person name="Rosikiewicz P."/>
            <person name="Riley R."/>
            <person name="Saito K."/>
            <person name="San Clemente H."/>
            <person name="Shapiro H."/>
            <person name="van Tuinen D."/>
            <person name="Becard G."/>
            <person name="Bonfante P."/>
            <person name="Paszkowski U."/>
            <person name="Shachar-Hill Y.Y."/>
            <person name="Tuskan G.A."/>
            <person name="Young P.W."/>
            <person name="Sanders I.R."/>
            <person name="Henrissat B."/>
            <person name="Rensing S.A."/>
            <person name="Grigoriev I.V."/>
            <person name="Corradi N."/>
            <person name="Roux C."/>
            <person name="Martin F."/>
        </authorList>
    </citation>
    <scope>NUCLEOTIDE SEQUENCE [LARGE SCALE GENOMIC DNA]</scope>
    <source>
        <strain evidence="1 2">DAOM 197198</strain>
    </source>
</reference>
<dbReference type="EMBL" id="AUPC02000003">
    <property type="protein sequence ID" value="POG82846.1"/>
    <property type="molecule type" value="Genomic_DNA"/>
</dbReference>